<gene>
    <name evidence="3" type="primary">pilP</name>
    <name evidence="3" type="ORF">J2D77_14050</name>
</gene>
<evidence type="ECO:0000256" key="2">
    <source>
        <dbReference type="SAM" id="SignalP"/>
    </source>
</evidence>
<dbReference type="Proteomes" id="UP000664073">
    <property type="component" value="Unassembled WGS sequence"/>
</dbReference>
<sequence length="236" mass="24662">MKTALPFLCLSTLLATVPHAAFAATSDCADRLIAPLPGKTLPPDVLDSNNACIAFLHQAADAAELKAKIAEDDKRATGGKPKTQGGDASAPWFDSAKWEAAMTRLQQAQDQARQSARNDSLPRWDSIFVDRGSASAILVFPDGTTQTVSKGTVLPDGSTVSSIRKSTVTIHAASGETKTLLPATGDFGETKAITTSRQAPAPILPYGMPGQTQSPYPTSPPLLPNLPALANSGRAQ</sequence>
<protein>
    <submittedName>
        <fullName evidence="3">Type IV pilus biogenesis protein PilP</fullName>
    </submittedName>
</protein>
<organism evidence="3 4">
    <name type="scientific">Acetobacter garciniae</name>
    <dbReference type="NCBI Taxonomy" id="2817435"/>
    <lineage>
        <taxon>Bacteria</taxon>
        <taxon>Pseudomonadati</taxon>
        <taxon>Pseudomonadota</taxon>
        <taxon>Alphaproteobacteria</taxon>
        <taxon>Acetobacterales</taxon>
        <taxon>Acetobacteraceae</taxon>
        <taxon>Acetobacter</taxon>
    </lineage>
</organism>
<dbReference type="RefSeq" id="WP_207846940.1">
    <property type="nucleotide sequence ID" value="NZ_JAFVMH010000008.1"/>
</dbReference>
<comment type="caution">
    <text evidence="3">The sequence shown here is derived from an EMBL/GenBank/DDBJ whole genome shotgun (WGS) entry which is preliminary data.</text>
</comment>
<feature type="signal peptide" evidence="2">
    <location>
        <begin position="1"/>
        <end position="23"/>
    </location>
</feature>
<keyword evidence="4" id="KW-1185">Reference proteome</keyword>
<evidence type="ECO:0000256" key="1">
    <source>
        <dbReference type="SAM" id="MobiDB-lite"/>
    </source>
</evidence>
<dbReference type="NCBIfam" id="TIGR03021">
    <property type="entry name" value="pilP_fam"/>
    <property type="match status" value="1"/>
</dbReference>
<accession>A0A939KR24</accession>
<dbReference type="AlphaFoldDB" id="A0A939KR24"/>
<feature type="compositionally biased region" description="Low complexity" evidence="1">
    <location>
        <begin position="225"/>
        <end position="236"/>
    </location>
</feature>
<feature type="chain" id="PRO_5036839257" evidence="2">
    <location>
        <begin position="24"/>
        <end position="236"/>
    </location>
</feature>
<evidence type="ECO:0000313" key="3">
    <source>
        <dbReference type="EMBL" id="MBO1326274.1"/>
    </source>
</evidence>
<keyword evidence="2" id="KW-0732">Signal</keyword>
<proteinExistence type="predicted"/>
<reference evidence="3" key="1">
    <citation type="submission" date="2021-03" db="EMBL/GenBank/DDBJ databases">
        <title>The complete genome sequence of Acetobacter sp. TBRC 12339.</title>
        <authorList>
            <person name="Charoenyingcharoen P."/>
            <person name="Yukphan P."/>
        </authorList>
    </citation>
    <scope>NUCLEOTIDE SEQUENCE</scope>
    <source>
        <strain evidence="3">TBRC 12339</strain>
    </source>
</reference>
<dbReference type="InterPro" id="IPR022753">
    <property type="entry name" value="T4SS_pilus_biogen_PilP"/>
</dbReference>
<name>A0A939KR24_9PROT</name>
<evidence type="ECO:0000313" key="4">
    <source>
        <dbReference type="Proteomes" id="UP000664073"/>
    </source>
</evidence>
<feature type="region of interest" description="Disordered" evidence="1">
    <location>
        <begin position="195"/>
        <end position="236"/>
    </location>
</feature>
<dbReference type="EMBL" id="JAFVMH010000008">
    <property type="protein sequence ID" value="MBO1326274.1"/>
    <property type="molecule type" value="Genomic_DNA"/>
</dbReference>